<dbReference type="RefSeq" id="WP_011315678.1">
    <property type="nucleotide sequence ID" value="NC_007406.1"/>
</dbReference>
<name>Q3SPR8_NITWN</name>
<dbReference type="GO" id="GO:0043565">
    <property type="term" value="F:sequence-specific DNA binding"/>
    <property type="evidence" value="ECO:0007669"/>
    <property type="project" value="InterPro"/>
</dbReference>
<accession>Q3SPR8</accession>
<keyword evidence="3" id="KW-1185">Reference proteome</keyword>
<dbReference type="InterPro" id="IPR009057">
    <property type="entry name" value="Homeodomain-like_sf"/>
</dbReference>
<dbReference type="SUPFAM" id="SSF46689">
    <property type="entry name" value="Homeodomain-like"/>
    <property type="match status" value="1"/>
</dbReference>
<feature type="domain" description="DNA binding HTH" evidence="1">
    <location>
        <begin position="33"/>
        <end position="73"/>
    </location>
</feature>
<sequence length="84" mass="9304">MNQEIQITDQGSMKDQVALTPDEVIPLLVGSTVDEVERELVLQTLARCGGNRTRAARVLGVSVRTLRNKIRQYTSMGLDVPDHV</sequence>
<dbReference type="PRINTS" id="PR01590">
    <property type="entry name" value="HTHFIS"/>
</dbReference>
<dbReference type="AlphaFoldDB" id="Q3SPR8"/>
<dbReference type="InterPro" id="IPR002197">
    <property type="entry name" value="HTH_Fis"/>
</dbReference>
<dbReference type="EMBL" id="CP000115">
    <property type="protein sequence ID" value="ABA05723.1"/>
    <property type="molecule type" value="Genomic_DNA"/>
</dbReference>
<reference evidence="2 3" key="1">
    <citation type="journal article" date="2006" name="Appl. Environ. Microbiol.">
        <title>Genome sequence of the chemolithoautotrophic nitrite-oxidizing bacterium Nitrobacter winogradskyi Nb-255.</title>
        <authorList>
            <person name="Starkenburg S.R."/>
            <person name="Chain P.S."/>
            <person name="Sayavedra-Soto L.A."/>
            <person name="Hauser L."/>
            <person name="Land M.L."/>
            <person name="Larimer F.W."/>
            <person name="Malfatti S.A."/>
            <person name="Klotz M.G."/>
            <person name="Bottomley P.J."/>
            <person name="Arp D.J."/>
            <person name="Hickey W.J."/>
        </authorList>
    </citation>
    <scope>NUCLEOTIDE SEQUENCE [LARGE SCALE GENOMIC DNA]</scope>
    <source>
        <strain evidence="3">ATCC 25391 / DSM 10237 / CIP 104748 / NCIMB 11846 / Nb-255</strain>
    </source>
</reference>
<evidence type="ECO:0000313" key="2">
    <source>
        <dbReference type="EMBL" id="ABA05723.1"/>
    </source>
</evidence>
<protein>
    <submittedName>
        <fullName evidence="2">Helix-turn-helix, Fis-type</fullName>
    </submittedName>
</protein>
<dbReference type="eggNOG" id="COG2204">
    <property type="taxonomic scope" value="Bacteria"/>
</dbReference>
<dbReference type="STRING" id="323098.Nwi_2470"/>
<evidence type="ECO:0000313" key="3">
    <source>
        <dbReference type="Proteomes" id="UP000002531"/>
    </source>
</evidence>
<dbReference type="Pfam" id="PF02954">
    <property type="entry name" value="HTH_8"/>
    <property type="match status" value="1"/>
</dbReference>
<organism evidence="2 3">
    <name type="scientific">Nitrobacter winogradskyi (strain ATCC 25391 / DSM 10237 / CIP 104748 / NCIMB 11846 / Nb-255)</name>
    <dbReference type="NCBI Taxonomy" id="323098"/>
    <lineage>
        <taxon>Bacteria</taxon>
        <taxon>Pseudomonadati</taxon>
        <taxon>Pseudomonadota</taxon>
        <taxon>Alphaproteobacteria</taxon>
        <taxon>Hyphomicrobiales</taxon>
        <taxon>Nitrobacteraceae</taxon>
        <taxon>Nitrobacter</taxon>
    </lineage>
</organism>
<evidence type="ECO:0000259" key="1">
    <source>
        <dbReference type="Pfam" id="PF02954"/>
    </source>
</evidence>
<dbReference type="Gene3D" id="1.10.10.60">
    <property type="entry name" value="Homeodomain-like"/>
    <property type="match status" value="1"/>
</dbReference>
<gene>
    <name evidence="2" type="ordered locus">Nwi_2470</name>
</gene>
<dbReference type="HOGENOM" id="CLU_188395_0_0_5"/>
<dbReference type="Proteomes" id="UP000002531">
    <property type="component" value="Chromosome"/>
</dbReference>
<dbReference type="OrthoDB" id="5624883at2"/>
<dbReference type="KEGG" id="nwi:Nwi_2470"/>
<proteinExistence type="predicted"/>